<dbReference type="Gene3D" id="2.10.25.10">
    <property type="entry name" value="Laminin"/>
    <property type="match status" value="1"/>
</dbReference>
<dbReference type="SUPFAM" id="SSF57196">
    <property type="entry name" value="EGF/Laminin"/>
    <property type="match status" value="1"/>
</dbReference>
<dbReference type="EMBL" id="CAJGYM010000082">
    <property type="protein sequence ID" value="CAD6196927.1"/>
    <property type="molecule type" value="Genomic_DNA"/>
</dbReference>
<evidence type="ECO:0000256" key="1">
    <source>
        <dbReference type="ARBA" id="ARBA00023157"/>
    </source>
</evidence>
<keyword evidence="6" id="KW-1185">Reference proteome</keyword>
<reference evidence="5" key="1">
    <citation type="submission" date="2020-10" db="EMBL/GenBank/DDBJ databases">
        <authorList>
            <person name="Kikuchi T."/>
        </authorList>
    </citation>
    <scope>NUCLEOTIDE SEQUENCE</scope>
    <source>
        <strain evidence="5">NKZ352</strain>
    </source>
</reference>
<evidence type="ECO:0000313" key="5">
    <source>
        <dbReference type="EMBL" id="CAD6196927.1"/>
    </source>
</evidence>
<comment type="caution">
    <text evidence="5">The sequence shown here is derived from an EMBL/GenBank/DDBJ whole genome shotgun (WGS) entry which is preliminary data.</text>
</comment>
<dbReference type="PROSITE" id="PS50026">
    <property type="entry name" value="EGF_3"/>
    <property type="match status" value="1"/>
</dbReference>
<accession>A0A8S1HLX0</accession>
<dbReference type="Proteomes" id="UP000835052">
    <property type="component" value="Unassembled WGS sequence"/>
</dbReference>
<dbReference type="InterPro" id="IPR013320">
    <property type="entry name" value="ConA-like_dom_sf"/>
</dbReference>
<dbReference type="PANTHER" id="PTHR15036">
    <property type="entry name" value="PIKACHURIN-LIKE PROTEIN"/>
    <property type="match status" value="1"/>
</dbReference>
<proteinExistence type="predicted"/>
<evidence type="ECO:0000313" key="6">
    <source>
        <dbReference type="Proteomes" id="UP000835052"/>
    </source>
</evidence>
<dbReference type="InterPro" id="IPR050372">
    <property type="entry name" value="Neurexin-related_CASP"/>
</dbReference>
<dbReference type="PROSITE" id="PS00022">
    <property type="entry name" value="EGF_1"/>
    <property type="match status" value="1"/>
</dbReference>
<name>A0A8S1HLX0_9PELO</name>
<feature type="domain" description="Laminin G" evidence="3">
    <location>
        <begin position="57"/>
        <end position="236"/>
    </location>
</feature>
<dbReference type="GO" id="GO:0016020">
    <property type="term" value="C:membrane"/>
    <property type="evidence" value="ECO:0007669"/>
    <property type="project" value="UniProtKB-SubCell"/>
</dbReference>
<protein>
    <recommendedName>
        <fullName evidence="7">EGF-like domain-containing protein</fullName>
    </recommendedName>
</protein>
<feature type="disulfide bond" evidence="2">
    <location>
        <begin position="41"/>
        <end position="50"/>
    </location>
</feature>
<organism evidence="5 6">
    <name type="scientific">Caenorhabditis auriculariae</name>
    <dbReference type="NCBI Taxonomy" id="2777116"/>
    <lineage>
        <taxon>Eukaryota</taxon>
        <taxon>Metazoa</taxon>
        <taxon>Ecdysozoa</taxon>
        <taxon>Nematoda</taxon>
        <taxon>Chromadorea</taxon>
        <taxon>Rhabditida</taxon>
        <taxon>Rhabditina</taxon>
        <taxon>Rhabditomorpha</taxon>
        <taxon>Rhabditoidea</taxon>
        <taxon>Rhabditidae</taxon>
        <taxon>Peloderinae</taxon>
        <taxon>Caenorhabditis</taxon>
    </lineage>
</organism>
<evidence type="ECO:0008006" key="7">
    <source>
        <dbReference type="Google" id="ProtNLM"/>
    </source>
</evidence>
<dbReference type="OrthoDB" id="10055367at2759"/>
<sequence length="261" mass="29105">MNEAIYGCFPVANVTDPCLASSCGINGACVATNATHYECRCKLYYDGPNCDQFKPIEHAARFDGDAFIELSADEFPHLTSEKDEVIAFKFKTKQPNGLLLWQGQRPTVAQIEDFISVGIVNGHLHYSYELGGGAAHLVSEERVDDGKEHRVRFERRGRRGLMQIDNWPELRGVSSGILAMLNVDGNIFIGGVPNLESSTGGLFKHNFVGCVADVELNGIKLDLMATAIDGKNVKPCDEWMLNKRWLKSRRRSQRESAWRIV</sequence>
<evidence type="ECO:0000259" key="3">
    <source>
        <dbReference type="PROSITE" id="PS50025"/>
    </source>
</evidence>
<dbReference type="AlphaFoldDB" id="A0A8S1HLX0"/>
<dbReference type="PANTHER" id="PTHR15036:SF85">
    <property type="entry name" value="SP2353, ISOFORM A"/>
    <property type="match status" value="1"/>
</dbReference>
<dbReference type="InterPro" id="IPR001791">
    <property type="entry name" value="Laminin_G"/>
</dbReference>
<dbReference type="InterPro" id="IPR000742">
    <property type="entry name" value="EGF"/>
</dbReference>
<feature type="domain" description="EGF-like" evidence="4">
    <location>
        <begin position="14"/>
        <end position="51"/>
    </location>
</feature>
<evidence type="ECO:0000259" key="4">
    <source>
        <dbReference type="PROSITE" id="PS50026"/>
    </source>
</evidence>
<keyword evidence="1 2" id="KW-1015">Disulfide bond</keyword>
<dbReference type="Pfam" id="PF02210">
    <property type="entry name" value="Laminin_G_2"/>
    <property type="match status" value="1"/>
</dbReference>
<keyword evidence="2" id="KW-0245">EGF-like domain</keyword>
<dbReference type="PROSITE" id="PS50025">
    <property type="entry name" value="LAM_G_DOMAIN"/>
    <property type="match status" value="1"/>
</dbReference>
<comment type="caution">
    <text evidence="2">Lacks conserved residue(s) required for the propagation of feature annotation.</text>
</comment>
<dbReference type="SMART" id="SM00282">
    <property type="entry name" value="LamG"/>
    <property type="match status" value="1"/>
</dbReference>
<gene>
    <name evidence="5" type="ORF">CAUJ_LOCUS12838</name>
</gene>
<dbReference type="SUPFAM" id="SSF49899">
    <property type="entry name" value="Concanavalin A-like lectins/glucanases"/>
    <property type="match status" value="1"/>
</dbReference>
<dbReference type="Gene3D" id="2.60.120.200">
    <property type="match status" value="1"/>
</dbReference>
<evidence type="ECO:0000256" key="2">
    <source>
        <dbReference type="PROSITE-ProRule" id="PRU00076"/>
    </source>
</evidence>
<dbReference type="CDD" id="cd00110">
    <property type="entry name" value="LamG"/>
    <property type="match status" value="1"/>
</dbReference>